<evidence type="ECO:0000256" key="2">
    <source>
        <dbReference type="SAM" id="Phobius"/>
    </source>
</evidence>
<organism evidence="4 5">
    <name type="scientific">Rubrobacter marinus</name>
    <dbReference type="NCBI Taxonomy" id="2653852"/>
    <lineage>
        <taxon>Bacteria</taxon>
        <taxon>Bacillati</taxon>
        <taxon>Actinomycetota</taxon>
        <taxon>Rubrobacteria</taxon>
        <taxon>Rubrobacterales</taxon>
        <taxon>Rubrobacteraceae</taxon>
        <taxon>Rubrobacter</taxon>
    </lineage>
</organism>
<keyword evidence="2" id="KW-0812">Transmembrane</keyword>
<dbReference type="InterPro" id="IPR037185">
    <property type="entry name" value="EmrE-like"/>
</dbReference>
<keyword evidence="5" id="KW-1185">Reference proteome</keyword>
<feature type="transmembrane region" description="Helical" evidence="2">
    <location>
        <begin position="141"/>
        <end position="158"/>
    </location>
</feature>
<reference evidence="4 5" key="1">
    <citation type="submission" date="2019-10" db="EMBL/GenBank/DDBJ databases">
        <title>Rubrobacter sp nov SCSIO 52915 isolated from a deep-sea sediment in the South China Sea.</title>
        <authorList>
            <person name="Chen R.W."/>
        </authorList>
    </citation>
    <scope>NUCLEOTIDE SEQUENCE [LARGE SCALE GENOMIC DNA]</scope>
    <source>
        <strain evidence="4 5">SCSIO 52915</strain>
    </source>
</reference>
<dbReference type="InterPro" id="IPR052756">
    <property type="entry name" value="Alkyne_AA_exporter"/>
</dbReference>
<name>A0A6G8Q2T9_9ACTN</name>
<feature type="transmembrane region" description="Helical" evidence="2">
    <location>
        <begin position="27"/>
        <end position="46"/>
    </location>
</feature>
<feature type="transmembrane region" description="Helical" evidence="2">
    <location>
        <begin position="58"/>
        <end position="77"/>
    </location>
</feature>
<feature type="transmembrane region" description="Helical" evidence="2">
    <location>
        <begin position="170"/>
        <end position="190"/>
    </location>
</feature>
<dbReference type="PANTHER" id="PTHR12715:SF4">
    <property type="entry name" value="EAMA DOMAIN-CONTAINING PROTEIN"/>
    <property type="match status" value="1"/>
</dbReference>
<feature type="transmembrane region" description="Helical" evidence="2">
    <location>
        <begin position="83"/>
        <end position="104"/>
    </location>
</feature>
<keyword evidence="2" id="KW-1133">Transmembrane helix</keyword>
<dbReference type="EMBL" id="CP045121">
    <property type="protein sequence ID" value="QIN80773.1"/>
    <property type="molecule type" value="Genomic_DNA"/>
</dbReference>
<evidence type="ECO:0000256" key="1">
    <source>
        <dbReference type="ARBA" id="ARBA00007362"/>
    </source>
</evidence>
<evidence type="ECO:0000259" key="3">
    <source>
        <dbReference type="Pfam" id="PF00892"/>
    </source>
</evidence>
<sequence length="282" mass="29248">MGVVLLIWASAFAGIRAGLEGYAPGHLALLRFLVGSGLLAVYAALVRMPLPRLGDVPAILLAGFLGFFVYHVGLAYGEVTVEAGAASLIIASVPVFTALLAMAFLGERLGAWGWVGSGASFAGVALISLGEGGAVGFDPGASFILLAAVGESLFFVLQKPYLEKYGSLRYTTYSIWAGTLFMLVFSPGLVEGVREAPLDATLSVVYLGVFPTVVAYLALGYVFSRMTASVAVSFLYVIPVLAFLIAWAWLGEVPTLLSVAGGALCLGGVLLVNARGRSGSGR</sequence>
<feature type="domain" description="EamA" evidence="3">
    <location>
        <begin position="5"/>
        <end position="128"/>
    </location>
</feature>
<dbReference type="GO" id="GO:0016020">
    <property type="term" value="C:membrane"/>
    <property type="evidence" value="ECO:0007669"/>
    <property type="project" value="InterPro"/>
</dbReference>
<feature type="domain" description="EamA" evidence="3">
    <location>
        <begin position="140"/>
        <end position="273"/>
    </location>
</feature>
<evidence type="ECO:0000313" key="4">
    <source>
        <dbReference type="EMBL" id="QIN80773.1"/>
    </source>
</evidence>
<protein>
    <submittedName>
        <fullName evidence="4">EamA family transporter</fullName>
    </submittedName>
</protein>
<proteinExistence type="inferred from homology"/>
<evidence type="ECO:0000313" key="5">
    <source>
        <dbReference type="Proteomes" id="UP000502706"/>
    </source>
</evidence>
<dbReference type="SUPFAM" id="SSF103481">
    <property type="entry name" value="Multidrug resistance efflux transporter EmrE"/>
    <property type="match status" value="2"/>
</dbReference>
<feature type="transmembrane region" description="Helical" evidence="2">
    <location>
        <begin position="230"/>
        <end position="250"/>
    </location>
</feature>
<comment type="similarity">
    <text evidence="1">Belongs to the EamA transporter family.</text>
</comment>
<feature type="transmembrane region" description="Helical" evidence="2">
    <location>
        <begin position="202"/>
        <end position="223"/>
    </location>
</feature>
<dbReference type="Pfam" id="PF00892">
    <property type="entry name" value="EamA"/>
    <property type="match status" value="2"/>
</dbReference>
<feature type="transmembrane region" description="Helical" evidence="2">
    <location>
        <begin position="111"/>
        <end position="129"/>
    </location>
</feature>
<dbReference type="InterPro" id="IPR000620">
    <property type="entry name" value="EamA_dom"/>
</dbReference>
<gene>
    <name evidence="4" type="ORF">GBA65_11250</name>
</gene>
<keyword evidence="2" id="KW-0472">Membrane</keyword>
<dbReference type="PANTHER" id="PTHR12715">
    <property type="entry name" value="TRANSPORTER, DRUG/METABOLITE EXPORTER FAMILY"/>
    <property type="match status" value="1"/>
</dbReference>
<feature type="transmembrane region" description="Helical" evidence="2">
    <location>
        <begin position="256"/>
        <end position="274"/>
    </location>
</feature>
<dbReference type="AlphaFoldDB" id="A0A6G8Q2T9"/>
<dbReference type="Proteomes" id="UP000502706">
    <property type="component" value="Chromosome"/>
</dbReference>
<dbReference type="KEGG" id="rmar:GBA65_11250"/>
<accession>A0A6G8Q2T9</accession>